<dbReference type="Proteomes" id="UP001364224">
    <property type="component" value="Unassembled WGS sequence"/>
</dbReference>
<accession>A0ABU8B6Y1</accession>
<protein>
    <recommendedName>
        <fullName evidence="4">DUF2970 domain-containing protein</fullName>
    </recommendedName>
</protein>
<keyword evidence="1" id="KW-0472">Membrane</keyword>
<comment type="caution">
    <text evidence="2">The sequence shown here is derived from an EMBL/GenBank/DDBJ whole genome shotgun (WGS) entry which is preliminary data.</text>
</comment>
<dbReference type="EMBL" id="JAZHRV010000001">
    <property type="protein sequence ID" value="MEH2554279.1"/>
    <property type="molecule type" value="Genomic_DNA"/>
</dbReference>
<organism evidence="2 3">
    <name type="scientific">Bradyrhizobium algeriense</name>
    <dbReference type="NCBI Taxonomy" id="634784"/>
    <lineage>
        <taxon>Bacteria</taxon>
        <taxon>Pseudomonadati</taxon>
        <taxon>Pseudomonadota</taxon>
        <taxon>Alphaproteobacteria</taxon>
        <taxon>Hyphomicrobiales</taxon>
        <taxon>Nitrobacteraceae</taxon>
        <taxon>Bradyrhizobium</taxon>
    </lineage>
</organism>
<keyword evidence="1" id="KW-0812">Transmembrane</keyword>
<gene>
    <name evidence="2" type="ORF">V1286_001808</name>
</gene>
<evidence type="ECO:0000313" key="3">
    <source>
        <dbReference type="Proteomes" id="UP001364224"/>
    </source>
</evidence>
<proteinExistence type="predicted"/>
<dbReference type="RefSeq" id="WP_334478966.1">
    <property type="nucleotide sequence ID" value="NZ_JAZHRV010000001.1"/>
</dbReference>
<evidence type="ECO:0008006" key="4">
    <source>
        <dbReference type="Google" id="ProtNLM"/>
    </source>
</evidence>
<evidence type="ECO:0000256" key="1">
    <source>
        <dbReference type="SAM" id="Phobius"/>
    </source>
</evidence>
<name>A0ABU8B6Y1_9BRAD</name>
<reference evidence="2 3" key="1">
    <citation type="submission" date="2024-02" db="EMBL/GenBank/DDBJ databases">
        <title>Adaptive strategies in a cosmopolitan and abundant soil bacterium.</title>
        <authorList>
            <person name="Carini P."/>
        </authorList>
    </citation>
    <scope>NUCLEOTIDE SEQUENCE [LARGE SCALE GENOMIC DNA]</scope>
    <source>
        <strain evidence="2 3">AZCC 1608</strain>
    </source>
</reference>
<evidence type="ECO:0000313" key="2">
    <source>
        <dbReference type="EMBL" id="MEH2554279.1"/>
    </source>
</evidence>
<keyword evidence="1" id="KW-1133">Transmembrane helix</keyword>
<sequence>MAYRTHVVTNKEQADPYSGSSLVPMLVIGLVLTFAGMIAAVMLS</sequence>
<feature type="transmembrane region" description="Helical" evidence="1">
    <location>
        <begin position="22"/>
        <end position="43"/>
    </location>
</feature>
<keyword evidence="3" id="KW-1185">Reference proteome</keyword>